<keyword evidence="2" id="KW-0808">Transferase</keyword>
<dbReference type="EMBL" id="JAHRIN010002032">
    <property type="protein sequence ID" value="MEQ2192223.1"/>
    <property type="molecule type" value="Genomic_DNA"/>
</dbReference>
<sequence>MFDSAILLIRNPYRSLIAEFNRKCAGHLGHATEAQWESKEWPEFVSSYAPWWASHALSWMKFGRRLLVVHYEEMQRALLSQLRLIAAFLNITISEERLLCSQSNQDGYFKRPGAQQPSLDPFTPDMRQMIDSFILTVDLALQSRNFSRIPQEYLPR</sequence>
<evidence type="ECO:0000313" key="4">
    <source>
        <dbReference type="EMBL" id="MEQ2192223.1"/>
    </source>
</evidence>
<reference evidence="4 5" key="1">
    <citation type="submission" date="2021-06" db="EMBL/GenBank/DDBJ databases">
        <authorList>
            <person name="Palmer J.M."/>
        </authorList>
    </citation>
    <scope>NUCLEOTIDE SEQUENCE [LARGE SCALE GENOMIC DNA]</scope>
    <source>
        <strain evidence="4 5">XC_2019</strain>
        <tissue evidence="4">Muscle</tissue>
    </source>
</reference>
<dbReference type="EC" id="2.8.2.-" evidence="2"/>
<dbReference type="PANTHER" id="PTHR45964:SF8">
    <property type="entry name" value="SIALATE:O-SULFOTRANSFERASE 1"/>
    <property type="match status" value="1"/>
</dbReference>
<comment type="similarity">
    <text evidence="2">Belongs to the sulfotransferase 1 family.</text>
</comment>
<protein>
    <recommendedName>
        <fullName evidence="2">Sulfotransferase</fullName>
        <ecNumber evidence="2">2.8.2.-</ecNumber>
    </recommendedName>
</protein>
<dbReference type="InterPro" id="IPR051589">
    <property type="entry name" value="Sialate-O-sulfotransferase"/>
</dbReference>
<dbReference type="PANTHER" id="PTHR45964">
    <property type="entry name" value="WSCD FAMILY MEMBER CG9164"/>
    <property type="match status" value="1"/>
</dbReference>
<comment type="caution">
    <text evidence="4">The sequence shown here is derived from an EMBL/GenBank/DDBJ whole genome shotgun (WGS) entry which is preliminary data.</text>
</comment>
<proteinExistence type="inferred from homology"/>
<name>A0ABV0Q9Q8_9TELE</name>
<feature type="domain" description="Sulfotransferase" evidence="3">
    <location>
        <begin position="6"/>
        <end position="98"/>
    </location>
</feature>
<evidence type="ECO:0000256" key="1">
    <source>
        <dbReference type="ARBA" id="ARBA00010236"/>
    </source>
</evidence>
<gene>
    <name evidence="4" type="primary">WSCD1</name>
    <name evidence="4" type="ORF">XENOCAPTIV_008739</name>
</gene>
<dbReference type="SUPFAM" id="SSF52540">
    <property type="entry name" value="P-loop containing nucleoside triphosphate hydrolases"/>
    <property type="match status" value="1"/>
</dbReference>
<dbReference type="Proteomes" id="UP001434883">
    <property type="component" value="Unassembled WGS sequence"/>
</dbReference>
<keyword evidence="5" id="KW-1185">Reference proteome</keyword>
<accession>A0ABV0Q9Q8</accession>
<evidence type="ECO:0000256" key="2">
    <source>
        <dbReference type="RuleBase" id="RU361155"/>
    </source>
</evidence>
<evidence type="ECO:0000259" key="3">
    <source>
        <dbReference type="Pfam" id="PF00685"/>
    </source>
</evidence>
<dbReference type="InterPro" id="IPR000863">
    <property type="entry name" value="Sulfotransferase_dom"/>
</dbReference>
<dbReference type="Gene3D" id="3.40.50.300">
    <property type="entry name" value="P-loop containing nucleotide triphosphate hydrolases"/>
    <property type="match status" value="1"/>
</dbReference>
<dbReference type="InterPro" id="IPR027417">
    <property type="entry name" value="P-loop_NTPase"/>
</dbReference>
<evidence type="ECO:0000313" key="5">
    <source>
        <dbReference type="Proteomes" id="UP001434883"/>
    </source>
</evidence>
<dbReference type="Pfam" id="PF00685">
    <property type="entry name" value="Sulfotransfer_1"/>
    <property type="match status" value="1"/>
</dbReference>
<organism evidence="4 5">
    <name type="scientific">Xenoophorus captivus</name>
    <dbReference type="NCBI Taxonomy" id="1517983"/>
    <lineage>
        <taxon>Eukaryota</taxon>
        <taxon>Metazoa</taxon>
        <taxon>Chordata</taxon>
        <taxon>Craniata</taxon>
        <taxon>Vertebrata</taxon>
        <taxon>Euteleostomi</taxon>
        <taxon>Actinopterygii</taxon>
        <taxon>Neopterygii</taxon>
        <taxon>Teleostei</taxon>
        <taxon>Neoteleostei</taxon>
        <taxon>Acanthomorphata</taxon>
        <taxon>Ovalentaria</taxon>
        <taxon>Atherinomorphae</taxon>
        <taxon>Cyprinodontiformes</taxon>
        <taxon>Goodeidae</taxon>
        <taxon>Xenoophorus</taxon>
    </lineage>
</organism>
<comment type="similarity">
    <text evidence="1">Belongs to the WSCD family.</text>
</comment>